<dbReference type="GO" id="GO:0005737">
    <property type="term" value="C:cytoplasm"/>
    <property type="evidence" value="ECO:0007669"/>
    <property type="project" value="UniProtKB-SubCell"/>
</dbReference>
<keyword evidence="3 5" id="KW-0539">Nucleus</keyword>
<evidence type="ECO:0000256" key="5">
    <source>
        <dbReference type="PIRNR" id="PIRNR001213"/>
    </source>
</evidence>
<evidence type="ECO:0000256" key="1">
    <source>
        <dbReference type="ARBA" id="ARBA00022490"/>
    </source>
</evidence>
<keyword evidence="1 5" id="KW-0963">Cytoplasm</keyword>
<dbReference type="PROSITE" id="PS51476">
    <property type="entry name" value="PROTEASOME_BETA_2"/>
    <property type="match status" value="1"/>
</dbReference>
<dbReference type="InterPro" id="IPR023333">
    <property type="entry name" value="Proteasome_suB-type"/>
</dbReference>
<dbReference type="EMBL" id="GBBK01003383">
    <property type="protein sequence ID" value="JAC21099.1"/>
    <property type="molecule type" value="mRNA"/>
</dbReference>
<dbReference type="GO" id="GO:0019774">
    <property type="term" value="C:proteasome core complex, beta-subunit complex"/>
    <property type="evidence" value="ECO:0007669"/>
    <property type="project" value="UniProtKB-UniRule"/>
</dbReference>
<dbReference type="GO" id="GO:0051603">
    <property type="term" value="P:proteolysis involved in protein catabolic process"/>
    <property type="evidence" value="ECO:0007669"/>
    <property type="project" value="InterPro"/>
</dbReference>
<accession>A0A023FIY7</accession>
<dbReference type="InterPro" id="IPR001353">
    <property type="entry name" value="Proteasome_sua/b"/>
</dbReference>
<evidence type="ECO:0000313" key="6">
    <source>
        <dbReference type="EMBL" id="JAC21099.1"/>
    </source>
</evidence>
<proteinExistence type="evidence at transcript level"/>
<keyword evidence="2 5" id="KW-0647">Proteasome</keyword>
<name>A0A023FIY7_AMBCJ</name>
<comment type="subcellular location">
    <subcellularLocation>
        <location evidence="5">Cytoplasm</location>
    </subcellularLocation>
    <subcellularLocation>
        <location evidence="5">Nucleus</location>
    </subcellularLocation>
</comment>
<dbReference type="PANTHER" id="PTHR32194:SF6">
    <property type="entry name" value="PROTEASOME SUBUNIT BETA"/>
    <property type="match status" value="1"/>
</dbReference>
<sequence length="254" mass="28127">MAFDMSVLPGGNSFGFSKFQPSVPSAMYSGIRQRTQSPMVTATSVLATKFDGGVMLAADTLGSYGSLARFRNCTRILKVNDQIAATASGDYADFQFLKGVIDQKIISEECLNDGFKLKPKSLYSWLTRVMYNRRSRFDPLWNTYLIGGLQDGVPFLGQVDMLGTAFESDTLATGYGAYIAQPLLRDTYEKKAGQLTAEEARKLLSSCLRVLYYRDARSFDKYQLATVTAEGVVIEGPIKVDSNWEVAHMVKGYE</sequence>
<dbReference type="PIRSF" id="PIRSF001213">
    <property type="entry name" value="Psome_endopept_beta"/>
    <property type="match status" value="1"/>
</dbReference>
<dbReference type="Gene3D" id="3.60.20.10">
    <property type="entry name" value="Glutamine Phosphoribosylpyrophosphate, subunit 1, domain 1"/>
    <property type="match status" value="1"/>
</dbReference>
<evidence type="ECO:0000256" key="2">
    <source>
        <dbReference type="ARBA" id="ARBA00022942"/>
    </source>
</evidence>
<comment type="subunit">
    <text evidence="4">The 26S proteasome consists of a 20S proteasome core and two 19S regulatory subunits. The 20S proteasome core is composed of 28 subunits that are arranged in four stacked rings, resulting in a barrel-shaped structure. The two end rings are each formed by seven alpha subunits, and the two central rings are each formed by seven beta subunits. The catalytic chamber with the active sites is on the inside of the barrel.</text>
</comment>
<dbReference type="AlphaFoldDB" id="A0A023FIY7"/>
<comment type="similarity">
    <text evidence="5">Belongs to the peptidase T1B family.</text>
</comment>
<reference evidence="6" key="1">
    <citation type="submission" date="2014-03" db="EMBL/GenBank/DDBJ databases">
        <title>The sialotranscriptome of Amblyomma triste, Amblyomma parvum and Amblyomma cajennense ticks, uncovered by 454-based RNA-seq.</title>
        <authorList>
            <person name="Garcia G.R."/>
            <person name="Gardinassi L.G."/>
            <person name="Ribeiro J.M."/>
            <person name="Anatriello E."/>
            <person name="Ferreira B.R."/>
            <person name="Moreira H.N."/>
            <person name="Mafra C."/>
            <person name="Olegario M.M."/>
            <person name="Szabo P.J."/>
            <person name="Miranda-Santos I.K."/>
            <person name="Maruyama S.R."/>
        </authorList>
    </citation>
    <scope>NUCLEOTIDE SEQUENCE</scope>
    <source>
        <strain evidence="6">Uberlandia</strain>
        <tissue evidence="6">Salivary glands</tissue>
    </source>
</reference>
<dbReference type="InterPro" id="IPR016295">
    <property type="entry name" value="Proteasome_beta4"/>
</dbReference>
<dbReference type="GO" id="GO:0005634">
    <property type="term" value="C:nucleus"/>
    <property type="evidence" value="ECO:0007669"/>
    <property type="project" value="UniProtKB-SubCell"/>
</dbReference>
<dbReference type="Pfam" id="PF00227">
    <property type="entry name" value="Proteasome"/>
    <property type="match status" value="1"/>
</dbReference>
<dbReference type="SUPFAM" id="SSF56235">
    <property type="entry name" value="N-terminal nucleophile aminohydrolases (Ntn hydrolases)"/>
    <property type="match status" value="1"/>
</dbReference>
<protein>
    <recommendedName>
        <fullName evidence="5">Proteasome subunit beta</fullName>
    </recommendedName>
</protein>
<dbReference type="CDD" id="cd03760">
    <property type="entry name" value="proteasome_beta_type_4"/>
    <property type="match status" value="1"/>
</dbReference>
<dbReference type="FunFam" id="3.60.20.10:FF:000014">
    <property type="entry name" value="Proteasome subunit beta type-7"/>
    <property type="match status" value="1"/>
</dbReference>
<evidence type="ECO:0000256" key="4">
    <source>
        <dbReference type="ARBA" id="ARBA00026071"/>
    </source>
</evidence>
<dbReference type="InterPro" id="IPR029055">
    <property type="entry name" value="Ntn_hydrolases_N"/>
</dbReference>
<evidence type="ECO:0000256" key="3">
    <source>
        <dbReference type="ARBA" id="ARBA00023242"/>
    </source>
</evidence>
<organism evidence="6">
    <name type="scientific">Amblyomma cajennense</name>
    <name type="common">Cayenne tick</name>
    <name type="synonym">Acarus cajennensis</name>
    <dbReference type="NCBI Taxonomy" id="34607"/>
    <lineage>
        <taxon>Eukaryota</taxon>
        <taxon>Metazoa</taxon>
        <taxon>Ecdysozoa</taxon>
        <taxon>Arthropoda</taxon>
        <taxon>Chelicerata</taxon>
        <taxon>Arachnida</taxon>
        <taxon>Acari</taxon>
        <taxon>Parasitiformes</taxon>
        <taxon>Ixodida</taxon>
        <taxon>Ixodoidea</taxon>
        <taxon>Ixodidae</taxon>
        <taxon>Amblyomminae</taxon>
        <taxon>Amblyomma</taxon>
    </lineage>
</organism>
<comment type="function">
    <text evidence="5">Non-catalytic component of the proteasome.</text>
</comment>
<dbReference type="PANTHER" id="PTHR32194">
    <property type="entry name" value="METALLOPROTEASE TLDD"/>
    <property type="match status" value="1"/>
</dbReference>